<dbReference type="PROSITE" id="PS50096">
    <property type="entry name" value="IQ"/>
    <property type="match status" value="3"/>
</dbReference>
<dbReference type="OrthoDB" id="694295at2759"/>
<organism evidence="7">
    <name type="scientific">Selaginella moellendorffii</name>
    <name type="common">Spikemoss</name>
    <dbReference type="NCBI Taxonomy" id="88036"/>
    <lineage>
        <taxon>Eukaryota</taxon>
        <taxon>Viridiplantae</taxon>
        <taxon>Streptophyta</taxon>
        <taxon>Embryophyta</taxon>
        <taxon>Tracheophyta</taxon>
        <taxon>Lycopodiopsida</taxon>
        <taxon>Selaginellales</taxon>
        <taxon>Selaginellaceae</taxon>
        <taxon>Selaginella</taxon>
    </lineage>
</organism>
<keyword evidence="1" id="KW-0112">Calmodulin-binding</keyword>
<feature type="region of interest" description="Disordered" evidence="4">
    <location>
        <begin position="10"/>
        <end position="77"/>
    </location>
</feature>
<evidence type="ECO:0000256" key="4">
    <source>
        <dbReference type="SAM" id="MobiDB-lite"/>
    </source>
</evidence>
<feature type="compositionally biased region" description="Polar residues" evidence="4">
    <location>
        <begin position="459"/>
        <end position="477"/>
    </location>
</feature>
<dbReference type="Gramene" id="EFJ10579">
    <property type="protein sequence ID" value="EFJ10579"/>
    <property type="gene ID" value="SELMODRAFT_447354"/>
</dbReference>
<dbReference type="Proteomes" id="UP000001514">
    <property type="component" value="Unassembled WGS sequence"/>
</dbReference>
<dbReference type="PANTHER" id="PTHR32295:SF281">
    <property type="entry name" value="PROTEIN IQ-DOMAIN 31"/>
    <property type="match status" value="1"/>
</dbReference>
<sequence>MGKSARWIKKVLGLKKKSSSKEKTPSKSSEKTPAKPSDSEFVVPTKPIFNEIPQVVPAQPPSPIEPVHAKKEDPPPPRADLCICPPVKLDRQIQCTDESVEESAEELNHASREDPELDVVDDDIFQKVISKEDLAAVKVQKAFRSYLARRALHALRGLIRLQALARGHAVRREAAAALKCVQAIVRVQAIFRGRQVRLSEEGQAIKYLLQRYRQLTEDSWQLADHKPYKGIYRVSSNTKNADQAMQRQREWKKSRKQPLYIDSALESGSGWGWLQRWTLARPWAMTDGVDIPEQSPRQHKQELPTQVKSSPSYPPDTIAEKSETYPTPELNSHQHPHPAAQEVVHDEPAKEVPTAEYTEPRTSDAPHIDEDSPELYDATETLSPPAENDHTNGHEVDHGNGHDEYPDEDQAFGEEEEALDQDNGRHHHHQDEDDNEEEEEEEEEEEGTARIARAEDSTKQGYFSTKVENNIDNATTPHRTRVPSYMAATQSAKAKVRGQSPKSASPTETGKRRFSIPGPNSTKASYGEAPPRRLSLPGGPNGNDTSPRRHSLSNGRLPEMVRSPQPRASIGKAKAGDGRDGGAVRRSTEMRRSFKF</sequence>
<comment type="similarity">
    <text evidence="2">Belongs to the IQD family.</text>
</comment>
<dbReference type="Pfam" id="PF13178">
    <property type="entry name" value="DUF4005"/>
    <property type="match status" value="1"/>
</dbReference>
<feature type="domain" description="DUF4005" evidence="5">
    <location>
        <begin position="474"/>
        <end position="524"/>
    </location>
</feature>
<reference evidence="6 7" key="1">
    <citation type="journal article" date="2011" name="Science">
        <title>The Selaginella genome identifies genetic changes associated with the evolution of vascular plants.</title>
        <authorList>
            <person name="Banks J.A."/>
            <person name="Nishiyama T."/>
            <person name="Hasebe M."/>
            <person name="Bowman J.L."/>
            <person name="Gribskov M."/>
            <person name="dePamphilis C."/>
            <person name="Albert V.A."/>
            <person name="Aono N."/>
            <person name="Aoyama T."/>
            <person name="Ambrose B.A."/>
            <person name="Ashton N.W."/>
            <person name="Axtell M.J."/>
            <person name="Barker E."/>
            <person name="Barker M.S."/>
            <person name="Bennetzen J.L."/>
            <person name="Bonawitz N.D."/>
            <person name="Chapple C."/>
            <person name="Cheng C."/>
            <person name="Correa L.G."/>
            <person name="Dacre M."/>
            <person name="DeBarry J."/>
            <person name="Dreyer I."/>
            <person name="Elias M."/>
            <person name="Engstrom E.M."/>
            <person name="Estelle M."/>
            <person name="Feng L."/>
            <person name="Finet C."/>
            <person name="Floyd S.K."/>
            <person name="Frommer W.B."/>
            <person name="Fujita T."/>
            <person name="Gramzow L."/>
            <person name="Gutensohn M."/>
            <person name="Harholt J."/>
            <person name="Hattori M."/>
            <person name="Heyl A."/>
            <person name="Hirai T."/>
            <person name="Hiwatashi Y."/>
            <person name="Ishikawa M."/>
            <person name="Iwata M."/>
            <person name="Karol K.G."/>
            <person name="Koehler B."/>
            <person name="Kolukisaoglu U."/>
            <person name="Kubo M."/>
            <person name="Kurata T."/>
            <person name="Lalonde S."/>
            <person name="Li K."/>
            <person name="Li Y."/>
            <person name="Litt A."/>
            <person name="Lyons E."/>
            <person name="Manning G."/>
            <person name="Maruyama T."/>
            <person name="Michael T.P."/>
            <person name="Mikami K."/>
            <person name="Miyazaki S."/>
            <person name="Morinaga S."/>
            <person name="Murata T."/>
            <person name="Mueller-Roeber B."/>
            <person name="Nelson D.R."/>
            <person name="Obara M."/>
            <person name="Oguri Y."/>
            <person name="Olmstead R.G."/>
            <person name="Onodera N."/>
            <person name="Petersen B.L."/>
            <person name="Pils B."/>
            <person name="Prigge M."/>
            <person name="Rensing S.A."/>
            <person name="Riano-Pachon D.M."/>
            <person name="Roberts A.W."/>
            <person name="Sato Y."/>
            <person name="Scheller H.V."/>
            <person name="Schulz B."/>
            <person name="Schulz C."/>
            <person name="Shakirov E.V."/>
            <person name="Shibagaki N."/>
            <person name="Shinohara N."/>
            <person name="Shippen D.E."/>
            <person name="Soerensen I."/>
            <person name="Sotooka R."/>
            <person name="Sugimoto N."/>
            <person name="Sugita M."/>
            <person name="Sumikawa N."/>
            <person name="Tanurdzic M."/>
            <person name="Theissen G."/>
            <person name="Ulvskov P."/>
            <person name="Wakazuki S."/>
            <person name="Weng J.K."/>
            <person name="Willats W.W."/>
            <person name="Wipf D."/>
            <person name="Wolf P.G."/>
            <person name="Yang L."/>
            <person name="Zimmer A.D."/>
            <person name="Zhu Q."/>
            <person name="Mitros T."/>
            <person name="Hellsten U."/>
            <person name="Loque D."/>
            <person name="Otillar R."/>
            <person name="Salamov A."/>
            <person name="Schmutz J."/>
            <person name="Shapiro H."/>
            <person name="Lindquist E."/>
            <person name="Lucas S."/>
            <person name="Rokhsar D."/>
            <person name="Grigoriev I.V."/>
        </authorList>
    </citation>
    <scope>NUCLEOTIDE SEQUENCE [LARGE SCALE GENOMIC DNA]</scope>
</reference>
<evidence type="ECO:0000313" key="7">
    <source>
        <dbReference type="Proteomes" id="UP000001514"/>
    </source>
</evidence>
<evidence type="ECO:0000256" key="2">
    <source>
        <dbReference type="ARBA" id="ARBA00024341"/>
    </source>
</evidence>
<dbReference type="STRING" id="88036.D8SYR8"/>
<dbReference type="Pfam" id="PF00612">
    <property type="entry name" value="IQ"/>
    <property type="match status" value="1"/>
</dbReference>
<dbReference type="EMBL" id="GL377653">
    <property type="protein sequence ID" value="EFJ10579.1"/>
    <property type="molecule type" value="Genomic_DNA"/>
</dbReference>
<feature type="compositionally biased region" description="Basic and acidic residues" evidence="4">
    <location>
        <begin position="358"/>
        <end position="370"/>
    </location>
</feature>
<feature type="compositionally biased region" description="Acidic residues" evidence="4">
    <location>
        <begin position="405"/>
        <end position="420"/>
    </location>
</feature>
<name>D8SYR8_SELML</name>
<feature type="region of interest" description="Disordered" evidence="4">
    <location>
        <begin position="288"/>
        <end position="596"/>
    </location>
</feature>
<dbReference type="PANTHER" id="PTHR32295">
    <property type="entry name" value="IQ-DOMAIN 5-RELATED"/>
    <property type="match status" value="1"/>
</dbReference>
<feature type="compositionally biased region" description="Basic and acidic residues" evidence="4">
    <location>
        <begin position="574"/>
        <end position="596"/>
    </location>
</feature>
<proteinExistence type="inferred from homology"/>
<dbReference type="Gene3D" id="1.20.5.190">
    <property type="match status" value="1"/>
</dbReference>
<dbReference type="AlphaFoldDB" id="D8SYR8"/>
<evidence type="ECO:0000259" key="5">
    <source>
        <dbReference type="Pfam" id="PF13178"/>
    </source>
</evidence>
<accession>D8SYR8</accession>
<dbReference type="eggNOG" id="ENOG502QTUQ">
    <property type="taxonomic scope" value="Eukaryota"/>
</dbReference>
<dbReference type="GO" id="GO:0005516">
    <property type="term" value="F:calmodulin binding"/>
    <property type="evidence" value="ECO:0007669"/>
    <property type="project" value="UniProtKB-KW"/>
</dbReference>
<feature type="compositionally biased region" description="Basic and acidic residues" evidence="4">
    <location>
        <begin position="19"/>
        <end position="33"/>
    </location>
</feature>
<feature type="compositionally biased region" description="Acidic residues" evidence="4">
    <location>
        <begin position="432"/>
        <end position="446"/>
    </location>
</feature>
<dbReference type="HOGENOM" id="CLU_458147_0_0_1"/>
<dbReference type="SMART" id="SM00015">
    <property type="entry name" value="IQ"/>
    <property type="match status" value="3"/>
</dbReference>
<dbReference type="InterPro" id="IPR025064">
    <property type="entry name" value="DUF4005"/>
</dbReference>
<comment type="subunit">
    <text evidence="3">Binds to multiple calmodulin (CaM) in the presence of Ca(2+) and CaM-like proteins.</text>
</comment>
<dbReference type="InParanoid" id="D8SYR8"/>
<evidence type="ECO:0000256" key="1">
    <source>
        <dbReference type="ARBA" id="ARBA00022860"/>
    </source>
</evidence>
<keyword evidence="7" id="KW-1185">Reference proteome</keyword>
<protein>
    <recommendedName>
        <fullName evidence="5">DUF4005 domain-containing protein</fullName>
    </recommendedName>
</protein>
<dbReference type="FunCoup" id="D8SYR8">
    <property type="interactions" value="1870"/>
</dbReference>
<evidence type="ECO:0000256" key="3">
    <source>
        <dbReference type="ARBA" id="ARBA00024378"/>
    </source>
</evidence>
<gene>
    <name evidence="6" type="ORF">SELMODRAFT_447354</name>
</gene>
<feature type="compositionally biased region" description="Basic and acidic residues" evidence="4">
    <location>
        <begin position="387"/>
        <end position="404"/>
    </location>
</feature>
<evidence type="ECO:0000313" key="6">
    <source>
        <dbReference type="EMBL" id="EFJ10579.1"/>
    </source>
</evidence>
<dbReference type="InterPro" id="IPR000048">
    <property type="entry name" value="IQ_motif_EF-hand-BS"/>
</dbReference>
<dbReference type="KEGG" id="smo:SELMODRAFT_447354"/>